<keyword evidence="4" id="KW-1003">Cell membrane</keyword>
<dbReference type="PANTHER" id="PTHR30386:SF26">
    <property type="entry name" value="TRANSPORT PROTEIN COMB"/>
    <property type="match status" value="1"/>
</dbReference>
<dbReference type="NCBIfam" id="TIGR01843">
    <property type="entry name" value="type_I_hlyD"/>
    <property type="match status" value="1"/>
</dbReference>
<keyword evidence="8 10" id="KW-0472">Membrane</keyword>
<protein>
    <submittedName>
        <fullName evidence="13">HlyD family type I secretion periplasmic adaptor subunit</fullName>
    </submittedName>
</protein>
<sequence>MKKDNKNNISKEYTKEDIAYMNSLAQAVLAKNSHKTKTMLYLVLVCILGLIVWMGVANVDEITRGQGKVIPSGQNQVIQNLEGGIVQEILVREGDIVKKGQILVKIDNKSFESSLAESGVKLSELLAKKIRLFAQAYSKDFNEGVISKEELEKINSIALNNEKSLFNTNKLQLNAKISQKESEIKELNSKISYLTTNLNIAKQEQRLVEDAYKKGSVSKIDYLQGQRKVNDIQGELSQATIALPKAKEALKEIQLSFTNDSKKELNEVNAEIARISKSQIGLDDKVERTLVKSPVNGIISKMNIHTVSGVIKPGMDIAEIVPLDDKLIAEVKVKPADVAFLREDLPATLKFSAYDFSIYGGLKGKVLQISADTETNEKGESYYLVRIVTDKNHLGTDEHPLDLKVGMIVTADIITGKKTILDYLLKPIFKTKQNALRER</sequence>
<evidence type="ECO:0000256" key="5">
    <source>
        <dbReference type="ARBA" id="ARBA00022519"/>
    </source>
</evidence>
<dbReference type="Proteomes" id="UP000786183">
    <property type="component" value="Unassembled WGS sequence"/>
</dbReference>
<keyword evidence="9" id="KW-0175">Coiled coil</keyword>
<evidence type="ECO:0000256" key="2">
    <source>
        <dbReference type="ARBA" id="ARBA00009477"/>
    </source>
</evidence>
<feature type="domain" description="AprE-like beta-barrel" evidence="12">
    <location>
        <begin position="327"/>
        <end position="416"/>
    </location>
</feature>
<evidence type="ECO:0000256" key="3">
    <source>
        <dbReference type="ARBA" id="ARBA00022448"/>
    </source>
</evidence>
<keyword evidence="6 10" id="KW-0812">Transmembrane</keyword>
<feature type="coiled-coil region" evidence="9">
    <location>
        <begin position="170"/>
        <end position="204"/>
    </location>
</feature>
<evidence type="ECO:0000259" key="12">
    <source>
        <dbReference type="Pfam" id="PF26002"/>
    </source>
</evidence>
<evidence type="ECO:0000313" key="14">
    <source>
        <dbReference type="Proteomes" id="UP000786183"/>
    </source>
</evidence>
<comment type="similarity">
    <text evidence="2">Belongs to the membrane fusion protein (MFP) (TC 8.A.1) family.</text>
</comment>
<keyword evidence="14" id="KW-1185">Reference proteome</keyword>
<dbReference type="EMBL" id="JACGBB010000001">
    <property type="protein sequence ID" value="MBZ7986617.1"/>
    <property type="molecule type" value="Genomic_DNA"/>
</dbReference>
<feature type="transmembrane region" description="Helical" evidence="10">
    <location>
        <begin position="39"/>
        <end position="56"/>
    </location>
</feature>
<keyword evidence="3" id="KW-0813">Transport</keyword>
<evidence type="ECO:0000313" key="13">
    <source>
        <dbReference type="EMBL" id="MBZ7986617.1"/>
    </source>
</evidence>
<dbReference type="Pfam" id="PF25994">
    <property type="entry name" value="HH_AprE"/>
    <property type="match status" value="1"/>
</dbReference>
<dbReference type="InterPro" id="IPR058781">
    <property type="entry name" value="HH_AprE-like"/>
</dbReference>
<dbReference type="SUPFAM" id="SSF111369">
    <property type="entry name" value="HlyD-like secretion proteins"/>
    <property type="match status" value="1"/>
</dbReference>
<evidence type="ECO:0000256" key="4">
    <source>
        <dbReference type="ARBA" id="ARBA00022475"/>
    </source>
</evidence>
<dbReference type="InterPro" id="IPR058982">
    <property type="entry name" value="Beta-barrel_AprE"/>
</dbReference>
<evidence type="ECO:0000256" key="6">
    <source>
        <dbReference type="ARBA" id="ARBA00022692"/>
    </source>
</evidence>
<proteinExistence type="inferred from homology"/>
<dbReference type="Gene3D" id="2.40.30.170">
    <property type="match status" value="1"/>
</dbReference>
<evidence type="ECO:0000256" key="10">
    <source>
        <dbReference type="SAM" id="Phobius"/>
    </source>
</evidence>
<dbReference type="PROSITE" id="PS00543">
    <property type="entry name" value="HLYD_FAMILY"/>
    <property type="match status" value="1"/>
</dbReference>
<dbReference type="PANTHER" id="PTHR30386">
    <property type="entry name" value="MEMBRANE FUSION SUBUNIT OF EMRAB-TOLC MULTIDRUG EFFLUX PUMP"/>
    <property type="match status" value="1"/>
</dbReference>
<keyword evidence="7 10" id="KW-1133">Transmembrane helix</keyword>
<evidence type="ECO:0000256" key="1">
    <source>
        <dbReference type="ARBA" id="ARBA00004377"/>
    </source>
</evidence>
<organism evidence="13 14">
    <name type="scientific">Campylobacter canadensis</name>
    <dbReference type="NCBI Taxonomy" id="449520"/>
    <lineage>
        <taxon>Bacteria</taxon>
        <taxon>Pseudomonadati</taxon>
        <taxon>Campylobacterota</taxon>
        <taxon>Epsilonproteobacteria</taxon>
        <taxon>Campylobacterales</taxon>
        <taxon>Campylobacteraceae</taxon>
        <taxon>Campylobacter</taxon>
    </lineage>
</organism>
<evidence type="ECO:0000256" key="7">
    <source>
        <dbReference type="ARBA" id="ARBA00022989"/>
    </source>
</evidence>
<dbReference type="SUPFAM" id="SSF56954">
    <property type="entry name" value="Outer membrane efflux proteins (OEP)"/>
    <property type="match status" value="1"/>
</dbReference>
<comment type="subcellular location">
    <subcellularLocation>
        <location evidence="1">Cell inner membrane</location>
        <topology evidence="1">Single-pass membrane protein</topology>
    </subcellularLocation>
</comment>
<dbReference type="Pfam" id="PF26002">
    <property type="entry name" value="Beta-barrel_AprE"/>
    <property type="match status" value="1"/>
</dbReference>
<dbReference type="InterPro" id="IPR050739">
    <property type="entry name" value="MFP"/>
</dbReference>
<name>A0ABS7WQP0_9BACT</name>
<keyword evidence="5" id="KW-0997">Cell inner membrane</keyword>
<evidence type="ECO:0000256" key="9">
    <source>
        <dbReference type="SAM" id="Coils"/>
    </source>
</evidence>
<reference evidence="13 14" key="1">
    <citation type="submission" date="2020-07" db="EMBL/GenBank/DDBJ databases">
        <title>Transfer of Campylobacter canadensis to the novel genus Avispirillum gen. nov., that also includes two novel species recovered from migratory waterfowl: Avispirillum anseris sp. nov. and Avispirillum brantae sp. nov.</title>
        <authorList>
            <person name="Miller W.G."/>
            <person name="Chapman M.H."/>
            <person name="Yee E."/>
            <person name="Inglis G.D."/>
        </authorList>
    </citation>
    <scope>NUCLEOTIDE SEQUENCE [LARGE SCALE GENOMIC DNA]</scope>
    <source>
        <strain evidence="13 14">L283</strain>
    </source>
</reference>
<feature type="domain" description="AprE-like long alpha-helical hairpin" evidence="11">
    <location>
        <begin position="113"/>
        <end position="278"/>
    </location>
</feature>
<dbReference type="InterPro" id="IPR010129">
    <property type="entry name" value="T1SS_HlyD"/>
</dbReference>
<evidence type="ECO:0000259" key="11">
    <source>
        <dbReference type="Pfam" id="PF25994"/>
    </source>
</evidence>
<dbReference type="Gene3D" id="1.10.287.470">
    <property type="entry name" value="Helix hairpin bin"/>
    <property type="match status" value="1"/>
</dbReference>
<evidence type="ECO:0000256" key="8">
    <source>
        <dbReference type="ARBA" id="ARBA00023136"/>
    </source>
</evidence>
<dbReference type="InterPro" id="IPR006144">
    <property type="entry name" value="Secretion_HlyD_CS"/>
</dbReference>
<dbReference type="RefSeq" id="WP_172232417.1">
    <property type="nucleotide sequence ID" value="NZ_CP035946.1"/>
</dbReference>
<dbReference type="Gene3D" id="2.40.50.100">
    <property type="match status" value="1"/>
</dbReference>
<dbReference type="PRINTS" id="PR01490">
    <property type="entry name" value="RTXTOXIND"/>
</dbReference>
<comment type="caution">
    <text evidence="13">The sequence shown here is derived from an EMBL/GenBank/DDBJ whole genome shotgun (WGS) entry which is preliminary data.</text>
</comment>
<accession>A0ABS7WQP0</accession>
<gene>
    <name evidence="13" type="ORF">AVCANL283_00625</name>
</gene>